<dbReference type="RefSeq" id="WP_154738738.1">
    <property type="nucleotide sequence ID" value="NZ_WMBQ01000001.1"/>
</dbReference>
<evidence type="ECO:0000313" key="1">
    <source>
        <dbReference type="EMBL" id="MTD94297.1"/>
    </source>
</evidence>
<protein>
    <submittedName>
        <fullName evidence="1">Exo-alpha-sialidase</fullName>
    </submittedName>
</protein>
<dbReference type="AlphaFoldDB" id="A0A6I3KKN0"/>
<dbReference type="PANTHER" id="PTHR43739:SF5">
    <property type="entry name" value="EXO-ALPHA-SIALIDASE"/>
    <property type="match status" value="1"/>
</dbReference>
<dbReference type="Gene3D" id="2.130.10.10">
    <property type="entry name" value="YVTN repeat-like/Quinoprotein amine dehydrogenase"/>
    <property type="match status" value="1"/>
</dbReference>
<dbReference type="InterPro" id="IPR015943">
    <property type="entry name" value="WD40/YVTN_repeat-like_dom_sf"/>
</dbReference>
<dbReference type="GO" id="GO:0010411">
    <property type="term" value="P:xyloglucan metabolic process"/>
    <property type="evidence" value="ECO:0007669"/>
    <property type="project" value="TreeGrafter"/>
</dbReference>
<dbReference type="SUPFAM" id="SSF110296">
    <property type="entry name" value="Oligoxyloglucan reducing end-specific cellobiohydrolase"/>
    <property type="match status" value="1"/>
</dbReference>
<organism evidence="1 2">
    <name type="scientific">Hyphomicrobium album</name>
    <dbReference type="NCBI Taxonomy" id="2665159"/>
    <lineage>
        <taxon>Bacteria</taxon>
        <taxon>Pseudomonadati</taxon>
        <taxon>Pseudomonadota</taxon>
        <taxon>Alphaproteobacteria</taxon>
        <taxon>Hyphomicrobiales</taxon>
        <taxon>Hyphomicrobiaceae</taxon>
        <taxon>Hyphomicrobium</taxon>
    </lineage>
</organism>
<name>A0A6I3KKN0_9HYPH</name>
<evidence type="ECO:0000313" key="2">
    <source>
        <dbReference type="Proteomes" id="UP000440694"/>
    </source>
</evidence>
<gene>
    <name evidence="1" type="ORF">GIW81_08105</name>
</gene>
<dbReference type="EMBL" id="WMBQ01000001">
    <property type="protein sequence ID" value="MTD94297.1"/>
    <property type="molecule type" value="Genomic_DNA"/>
</dbReference>
<accession>A0A6I3KKN0</accession>
<dbReference type="PANTHER" id="PTHR43739">
    <property type="entry name" value="XYLOGLUCANASE (EUROFUNG)"/>
    <property type="match status" value="1"/>
</dbReference>
<dbReference type="InterPro" id="IPR052025">
    <property type="entry name" value="Xyloglucanase_GH74"/>
</dbReference>
<dbReference type="Proteomes" id="UP000440694">
    <property type="component" value="Unassembled WGS sequence"/>
</dbReference>
<keyword evidence="2" id="KW-1185">Reference proteome</keyword>
<reference evidence="1 2" key="1">
    <citation type="submission" date="2019-11" db="EMBL/GenBank/DDBJ databases">
        <title>Identification of a novel strain.</title>
        <authorList>
            <person name="Xu Q."/>
            <person name="Wang G."/>
        </authorList>
    </citation>
    <scope>NUCLEOTIDE SEQUENCE [LARGE SCALE GENOMIC DNA]</scope>
    <source>
        <strain evidence="2">xq</strain>
    </source>
</reference>
<sequence>MSDRIFVGTRKGLFTLCRTGSGWSIERTDFLADNVSLMLADHRSGHLYAALDHGHFGVKLHRSNGNGAWEECATPTYPEKPEGEDDKDMWGKPIPWSTVRVWALEAGGPDEPGVLWCGTIPGGLFRSSDDGASWELVRSLWDHPKRKKWFGGGADLPGIHSICVDPRDARRVQLGVSCGGVWTTADGGATWDCSGEGMRAAFMPPEQQYDPDIQDPHRLVQCRARPERLWVQHHNGIFRSDDGGGHWQEITEAGPSVFGFAVVVHPEEADTAWFVPAIKDEKRIPVAGQVVVTRTRDGGKSFETLRDGLPQDHAYDLVFRHALDIDTSGNRLAFGSTTGNLWVSETQGDSWQYVSQHLPPIYAVRFG</sequence>
<dbReference type="CDD" id="cd15482">
    <property type="entry name" value="Sialidase_non-viral"/>
    <property type="match status" value="1"/>
</dbReference>
<proteinExistence type="predicted"/>
<comment type="caution">
    <text evidence="1">The sequence shown here is derived from an EMBL/GenBank/DDBJ whole genome shotgun (WGS) entry which is preliminary data.</text>
</comment>